<dbReference type="AlphaFoldDB" id="A0A934J5L4"/>
<keyword evidence="2" id="KW-1185">Reference proteome</keyword>
<name>A0A934J5L4_9BACL</name>
<sequence>MNREELARQARVAGAAAMHNLRWMNRYPERINQAKKADMIAYLNMLIAFSRQESRNTRRPGRVSLGTHLKNILLSIAQNSTTAKEGRQNG</sequence>
<accession>A0A934J5L4</accession>
<organism evidence="1 2">
    <name type="scientific">Paenibacillus roseus</name>
    <dbReference type="NCBI Taxonomy" id="2798579"/>
    <lineage>
        <taxon>Bacteria</taxon>
        <taxon>Bacillati</taxon>
        <taxon>Bacillota</taxon>
        <taxon>Bacilli</taxon>
        <taxon>Bacillales</taxon>
        <taxon>Paenibacillaceae</taxon>
        <taxon>Paenibacillus</taxon>
    </lineage>
</organism>
<evidence type="ECO:0000313" key="2">
    <source>
        <dbReference type="Proteomes" id="UP000640274"/>
    </source>
</evidence>
<dbReference type="Proteomes" id="UP000640274">
    <property type="component" value="Unassembled WGS sequence"/>
</dbReference>
<dbReference type="RefSeq" id="WP_199019672.1">
    <property type="nucleotide sequence ID" value="NZ_JAELUP010000065.1"/>
</dbReference>
<gene>
    <name evidence="1" type="ORF">JFN88_12735</name>
</gene>
<dbReference type="EMBL" id="JAELUP010000065">
    <property type="protein sequence ID" value="MBJ6362134.1"/>
    <property type="molecule type" value="Genomic_DNA"/>
</dbReference>
<protein>
    <submittedName>
        <fullName evidence="1">Uncharacterized protein</fullName>
    </submittedName>
</protein>
<reference evidence="1" key="1">
    <citation type="submission" date="2020-12" db="EMBL/GenBank/DDBJ databases">
        <authorList>
            <person name="Huq M.A."/>
        </authorList>
    </citation>
    <scope>NUCLEOTIDE SEQUENCE</scope>
    <source>
        <strain evidence="1">MAHUQ-46</strain>
    </source>
</reference>
<evidence type="ECO:0000313" key="1">
    <source>
        <dbReference type="EMBL" id="MBJ6362134.1"/>
    </source>
</evidence>
<proteinExistence type="predicted"/>
<comment type="caution">
    <text evidence="1">The sequence shown here is derived from an EMBL/GenBank/DDBJ whole genome shotgun (WGS) entry which is preliminary data.</text>
</comment>